<comment type="similarity">
    <text evidence="1">Belongs to the DNA polymerase type-B family.</text>
</comment>
<gene>
    <name evidence="11" type="ORF">COEREDRAFT_95001</name>
</gene>
<dbReference type="InterPro" id="IPR023211">
    <property type="entry name" value="DNA_pol_palm_dom_sf"/>
</dbReference>
<evidence type="ECO:0000256" key="8">
    <source>
        <dbReference type="ARBA" id="ARBA00023125"/>
    </source>
</evidence>
<dbReference type="PANTHER" id="PTHR33568">
    <property type="entry name" value="DNA POLYMERASE"/>
    <property type="match status" value="1"/>
</dbReference>
<evidence type="ECO:0000256" key="6">
    <source>
        <dbReference type="ARBA" id="ARBA00022705"/>
    </source>
</evidence>
<evidence type="ECO:0000256" key="1">
    <source>
        <dbReference type="ARBA" id="ARBA00005755"/>
    </source>
</evidence>
<feature type="domain" description="DNA-directed DNA polymerase family B mitochondria/virus" evidence="10">
    <location>
        <begin position="315"/>
        <end position="706"/>
    </location>
</feature>
<evidence type="ECO:0000256" key="9">
    <source>
        <dbReference type="ARBA" id="ARBA00049244"/>
    </source>
</evidence>
<protein>
    <recommendedName>
        <fullName evidence="3">Probable DNA polymerase</fullName>
        <ecNumber evidence="2">2.7.7.7</ecNumber>
    </recommendedName>
</protein>
<comment type="catalytic activity">
    <reaction evidence="9">
        <text>DNA(n) + a 2'-deoxyribonucleoside 5'-triphosphate = DNA(n+1) + diphosphate</text>
        <dbReference type="Rhea" id="RHEA:22508"/>
        <dbReference type="Rhea" id="RHEA-COMP:17339"/>
        <dbReference type="Rhea" id="RHEA-COMP:17340"/>
        <dbReference type="ChEBI" id="CHEBI:33019"/>
        <dbReference type="ChEBI" id="CHEBI:61560"/>
        <dbReference type="ChEBI" id="CHEBI:173112"/>
        <dbReference type="EC" id="2.7.7.7"/>
    </reaction>
</comment>
<keyword evidence="5" id="KW-0548">Nucleotidyltransferase</keyword>
<dbReference type="InterPro" id="IPR036397">
    <property type="entry name" value="RNaseH_sf"/>
</dbReference>
<sequence length="890" mass="103918">MYLEKITRSVTGIVSFEYFLHEDEDVSYEEFYEIIREKIHNVNGMTGLTTTGINLCFLDQNSNMRYYAFDELDQLKEAILNADLDAAFGGSDEMPEDYGVILNTKRFRINSVDCSGGNRMDGFDSDCYHCIGIGGDQNNCLIECFKFFTGFDCSCEDVRKELGFKLTGKLGNKHIPELEKYFKLEVSVLLDEFDYNRNKDITLISPRIVYGDPGDTSSWLLFKDGHYDIILDVKNNTLKVCLEWEEKMKRKPTNESIYYFFDYETVWNPETYKLQPYSFGLIKTDKEGEILDQQFETLENTENIMMYLKKESIKERNKHKYLVGFNNSRFDNFLLLEEMLRKGDENIKELLFAGNTILNMKIYGFEVMDLCRILNTSLDKACKSFKCEQQKLSLEHNVVQDMFMKGELQQYLQKNYKKVKDYNLMDVKTLAELYFKIQEAVITLCGMNIKDFSTIAGMSYEIFKRKNKDKDIPIHGDMEKSMIRESVVGGRAQIFNKGEYNTEPLCCIDCVSLYPYVMLNNVFPIGETCFTEKYIENKIGVYKVEIITQPHISIIPTRTKNNPLDWESKDLERFLTSQDIDTLVKHGCKLEIVYGVYWNEDIGQLFKSYFTPLVEEKKRQDKLKEDSNEEYNAAIRELCKLLMNSLSGKLIQRDYAQIIEIVKGREGMNAFRQKCNAQISILEINSKICIVSGTLQQYINKMPTIYGSLIYSYARSHMYNTILSKVDYNQLYGMDTDSAFITIKQYLHLRENHPRLFGNEFGQFKEEVIELLNEGEEGPFGIFVAPKCYCFYAIHTNSKKERLIKARFKGININRDRIWGDKDFKALNGKQLHELYHSDTLPHIDVNFYRKCLNEDVTVLHSNLNKTIMNKDEFINIKQHFCLKIIKCTN</sequence>
<name>A0A2G5B0P1_COERN</name>
<keyword evidence="8" id="KW-0238">DNA-binding</keyword>
<dbReference type="Pfam" id="PF03175">
    <property type="entry name" value="DNA_pol_B_2"/>
    <property type="match status" value="1"/>
</dbReference>
<keyword evidence="6" id="KW-0235">DNA replication</keyword>
<organism evidence="11 12">
    <name type="scientific">Coemansia reversa (strain ATCC 12441 / NRRL 1564)</name>
    <dbReference type="NCBI Taxonomy" id="763665"/>
    <lineage>
        <taxon>Eukaryota</taxon>
        <taxon>Fungi</taxon>
        <taxon>Fungi incertae sedis</taxon>
        <taxon>Zoopagomycota</taxon>
        <taxon>Kickxellomycotina</taxon>
        <taxon>Kickxellomycetes</taxon>
        <taxon>Kickxellales</taxon>
        <taxon>Kickxellaceae</taxon>
        <taxon>Coemansia</taxon>
    </lineage>
</organism>
<dbReference type="GO" id="GO:0003887">
    <property type="term" value="F:DNA-directed DNA polymerase activity"/>
    <property type="evidence" value="ECO:0007669"/>
    <property type="project" value="UniProtKB-KW"/>
</dbReference>
<dbReference type="AlphaFoldDB" id="A0A2G5B0P1"/>
<dbReference type="Gene3D" id="3.90.1600.10">
    <property type="entry name" value="Palm domain of DNA polymerase"/>
    <property type="match status" value="2"/>
</dbReference>
<dbReference type="Gene3D" id="3.30.420.10">
    <property type="entry name" value="Ribonuclease H-like superfamily/Ribonuclease H"/>
    <property type="match status" value="1"/>
</dbReference>
<evidence type="ECO:0000256" key="7">
    <source>
        <dbReference type="ARBA" id="ARBA00022932"/>
    </source>
</evidence>
<dbReference type="Proteomes" id="UP000242474">
    <property type="component" value="Unassembled WGS sequence"/>
</dbReference>
<dbReference type="InterPro" id="IPR004868">
    <property type="entry name" value="DNA-dir_DNA_pol_B_mt/vir"/>
</dbReference>
<accession>A0A2G5B0P1</accession>
<dbReference type="EMBL" id="KZ303647">
    <property type="protein sequence ID" value="PIA12579.1"/>
    <property type="molecule type" value="Genomic_DNA"/>
</dbReference>
<dbReference type="GO" id="GO:0006260">
    <property type="term" value="P:DNA replication"/>
    <property type="evidence" value="ECO:0007669"/>
    <property type="project" value="UniProtKB-KW"/>
</dbReference>
<dbReference type="PANTHER" id="PTHR33568:SF3">
    <property type="entry name" value="DNA-DIRECTED DNA POLYMERASE"/>
    <property type="match status" value="1"/>
</dbReference>
<evidence type="ECO:0000313" key="12">
    <source>
        <dbReference type="Proteomes" id="UP000242474"/>
    </source>
</evidence>
<dbReference type="SUPFAM" id="SSF56672">
    <property type="entry name" value="DNA/RNA polymerases"/>
    <property type="match status" value="1"/>
</dbReference>
<reference evidence="11 12" key="1">
    <citation type="journal article" date="2015" name="Genome Biol. Evol.">
        <title>Phylogenomic analyses indicate that early fungi evolved digesting cell walls of algal ancestors of land plants.</title>
        <authorList>
            <person name="Chang Y."/>
            <person name="Wang S."/>
            <person name="Sekimoto S."/>
            <person name="Aerts A.L."/>
            <person name="Choi C."/>
            <person name="Clum A."/>
            <person name="LaButti K.M."/>
            <person name="Lindquist E.A."/>
            <person name="Yee Ngan C."/>
            <person name="Ohm R.A."/>
            <person name="Salamov A.A."/>
            <person name="Grigoriev I.V."/>
            <person name="Spatafora J.W."/>
            <person name="Berbee M.L."/>
        </authorList>
    </citation>
    <scope>NUCLEOTIDE SEQUENCE [LARGE SCALE GENOMIC DNA]</scope>
    <source>
        <strain evidence="11 12">NRRL 1564</strain>
    </source>
</reference>
<evidence type="ECO:0000256" key="4">
    <source>
        <dbReference type="ARBA" id="ARBA00022679"/>
    </source>
</evidence>
<evidence type="ECO:0000256" key="2">
    <source>
        <dbReference type="ARBA" id="ARBA00012417"/>
    </source>
</evidence>
<dbReference type="GO" id="GO:0000166">
    <property type="term" value="F:nucleotide binding"/>
    <property type="evidence" value="ECO:0007669"/>
    <property type="project" value="InterPro"/>
</dbReference>
<dbReference type="STRING" id="763665.A0A2G5B0P1"/>
<dbReference type="EC" id="2.7.7.7" evidence="2"/>
<keyword evidence="12" id="KW-1185">Reference proteome</keyword>
<evidence type="ECO:0000256" key="5">
    <source>
        <dbReference type="ARBA" id="ARBA00022695"/>
    </source>
</evidence>
<dbReference type="GO" id="GO:0003677">
    <property type="term" value="F:DNA binding"/>
    <property type="evidence" value="ECO:0007669"/>
    <property type="project" value="UniProtKB-KW"/>
</dbReference>
<keyword evidence="7" id="KW-0239">DNA-directed DNA polymerase</keyword>
<evidence type="ECO:0000259" key="10">
    <source>
        <dbReference type="Pfam" id="PF03175"/>
    </source>
</evidence>
<dbReference type="SUPFAM" id="SSF53098">
    <property type="entry name" value="Ribonuclease H-like"/>
    <property type="match status" value="1"/>
</dbReference>
<evidence type="ECO:0000313" key="11">
    <source>
        <dbReference type="EMBL" id="PIA12579.1"/>
    </source>
</evidence>
<dbReference type="InterPro" id="IPR043502">
    <property type="entry name" value="DNA/RNA_pol_sf"/>
</dbReference>
<keyword evidence="4" id="KW-0808">Transferase</keyword>
<dbReference type="InterPro" id="IPR012337">
    <property type="entry name" value="RNaseH-like_sf"/>
</dbReference>
<proteinExistence type="inferred from homology"/>
<evidence type="ECO:0000256" key="3">
    <source>
        <dbReference type="ARBA" id="ARBA00014385"/>
    </source>
</evidence>
<dbReference type="OrthoDB" id="5597728at2759"/>